<dbReference type="SUPFAM" id="SSF55469">
    <property type="entry name" value="FMN-dependent nitroreductase-like"/>
    <property type="match status" value="1"/>
</dbReference>
<feature type="region of interest" description="Disordered" evidence="1">
    <location>
        <begin position="1"/>
        <end position="20"/>
    </location>
</feature>
<dbReference type="AlphaFoldDB" id="A0A8H9H714"/>
<feature type="region of interest" description="Disordered" evidence="1">
    <location>
        <begin position="28"/>
        <end position="49"/>
    </location>
</feature>
<comment type="caution">
    <text evidence="2">The sequence shown here is derived from an EMBL/GenBank/DDBJ whole genome shotgun (WGS) entry which is preliminary data.</text>
</comment>
<dbReference type="RefSeq" id="WP_080462158.1">
    <property type="nucleotide sequence ID" value="NZ_BMNJ01000001.1"/>
</dbReference>
<keyword evidence="3" id="KW-1185">Reference proteome</keyword>
<sequence>MSDDTSPALGTAPPGDPARRAQYLSNRYGAQPRGPGVDPCRRDGADAPLRAGLHPGALHRAPAGATIIAAAQSAPTSSNLHLWSVIVVNDAVLRDRIGPGRLLNQSENFVFIQQAPTILLLVPAASRNEDIMTAAGASTGSLDYLDS</sequence>
<gene>
    <name evidence="2" type="ORF">GCM10011612_03870</name>
</gene>
<accession>A0A8H9H714</accession>
<dbReference type="GO" id="GO:0016491">
    <property type="term" value="F:oxidoreductase activity"/>
    <property type="evidence" value="ECO:0007669"/>
    <property type="project" value="InterPro"/>
</dbReference>
<name>A0A8H9H714_9ACTO</name>
<proteinExistence type="predicted"/>
<evidence type="ECO:0000256" key="1">
    <source>
        <dbReference type="SAM" id="MobiDB-lite"/>
    </source>
</evidence>
<organism evidence="2 3">
    <name type="scientific">Actinomyces gaoshouyii</name>
    <dbReference type="NCBI Taxonomy" id="1960083"/>
    <lineage>
        <taxon>Bacteria</taxon>
        <taxon>Bacillati</taxon>
        <taxon>Actinomycetota</taxon>
        <taxon>Actinomycetes</taxon>
        <taxon>Actinomycetales</taxon>
        <taxon>Actinomycetaceae</taxon>
        <taxon>Actinomyces</taxon>
    </lineage>
</organism>
<dbReference type="Proteomes" id="UP000614239">
    <property type="component" value="Unassembled WGS sequence"/>
</dbReference>
<dbReference type="EMBL" id="BMNJ01000001">
    <property type="protein sequence ID" value="GGO95606.1"/>
    <property type="molecule type" value="Genomic_DNA"/>
</dbReference>
<evidence type="ECO:0000313" key="2">
    <source>
        <dbReference type="EMBL" id="GGO95606.1"/>
    </source>
</evidence>
<protein>
    <recommendedName>
        <fullName evidence="4">Nitroreductase domain-containing protein</fullName>
    </recommendedName>
</protein>
<dbReference type="OrthoDB" id="3181400at2"/>
<reference evidence="2" key="2">
    <citation type="submission" date="2020-09" db="EMBL/GenBank/DDBJ databases">
        <authorList>
            <person name="Sun Q."/>
            <person name="Zhou Y."/>
        </authorList>
    </citation>
    <scope>NUCLEOTIDE SEQUENCE</scope>
    <source>
        <strain evidence="2">CGMCC 4.7372</strain>
    </source>
</reference>
<dbReference type="Gene3D" id="3.40.109.10">
    <property type="entry name" value="NADH Oxidase"/>
    <property type="match status" value="1"/>
</dbReference>
<reference evidence="2" key="1">
    <citation type="journal article" date="2014" name="Int. J. Syst. Evol. Microbiol.">
        <title>Complete genome sequence of Corynebacterium casei LMG S-19264T (=DSM 44701T), isolated from a smear-ripened cheese.</title>
        <authorList>
            <consortium name="US DOE Joint Genome Institute (JGI-PGF)"/>
            <person name="Walter F."/>
            <person name="Albersmeier A."/>
            <person name="Kalinowski J."/>
            <person name="Ruckert C."/>
        </authorList>
    </citation>
    <scope>NUCLEOTIDE SEQUENCE</scope>
    <source>
        <strain evidence="2">CGMCC 4.7372</strain>
    </source>
</reference>
<evidence type="ECO:0000313" key="3">
    <source>
        <dbReference type="Proteomes" id="UP000614239"/>
    </source>
</evidence>
<dbReference type="InterPro" id="IPR000415">
    <property type="entry name" value="Nitroreductase-like"/>
</dbReference>
<evidence type="ECO:0008006" key="4">
    <source>
        <dbReference type="Google" id="ProtNLM"/>
    </source>
</evidence>